<dbReference type="PANTHER" id="PTHR43000">
    <property type="entry name" value="DTDP-D-GLUCOSE 4,6-DEHYDRATASE-RELATED"/>
    <property type="match status" value="1"/>
</dbReference>
<proteinExistence type="predicted"/>
<accession>A0A3A1Y796</accession>
<dbReference type="Gene3D" id="3.90.25.10">
    <property type="entry name" value="UDP-galactose 4-epimerase, domain 1"/>
    <property type="match status" value="1"/>
</dbReference>
<protein>
    <recommendedName>
        <fullName evidence="1">NAD(P)-binding domain-containing protein</fullName>
    </recommendedName>
</protein>
<dbReference type="SUPFAM" id="SSF51735">
    <property type="entry name" value="NAD(P)-binding Rossmann-fold domains"/>
    <property type="match status" value="1"/>
</dbReference>
<keyword evidence="3" id="KW-1185">Reference proteome</keyword>
<dbReference type="Gene3D" id="3.40.50.720">
    <property type="entry name" value="NAD(P)-binding Rossmann-like Domain"/>
    <property type="match status" value="1"/>
</dbReference>
<dbReference type="AlphaFoldDB" id="A0A3A1Y796"/>
<evidence type="ECO:0000259" key="1">
    <source>
        <dbReference type="Pfam" id="PF16363"/>
    </source>
</evidence>
<dbReference type="RefSeq" id="WP_119496772.1">
    <property type="nucleotide sequence ID" value="NZ_NRJH01000022.1"/>
</dbReference>
<dbReference type="Proteomes" id="UP000266258">
    <property type="component" value="Unassembled WGS sequence"/>
</dbReference>
<dbReference type="OrthoDB" id="9803010at2"/>
<evidence type="ECO:0000313" key="2">
    <source>
        <dbReference type="EMBL" id="RIY33088.1"/>
    </source>
</evidence>
<dbReference type="InterPro" id="IPR016040">
    <property type="entry name" value="NAD(P)-bd_dom"/>
</dbReference>
<sequence>MERNYLITGGAGFIGSHLVNQIINDNYTFSSQIIVVDKLDYAANLDNLKQCFEDPRFSFYQIDIKDSQAMLRILNEHKINTIIHLAAKSHVDNSIDSPLDFITNNVVGAINLISSVKLYLDSLNEFERANFKFVNISTDEVFGDREGKAPANELTAYNPSSPYSASKGATDLIFNSFVTTYNIPVLTLYLCNNYGPRQYPEKLVPVSILQLMRGQKVKLYGNGKQVRGWMYVKDTASLILKIVNEWIPRKSDRFVIGGEYLSNTLVVNYIAQALEEIYPLANNSNVNCNLQSYNDLIEFTSDRPGHDRKYQVDDALLQTKNIPLPVNNFKAHIKDTIKWYLENSRQELSKLNLYDYQESKSNPFTRNKRK</sequence>
<comment type="caution">
    <text evidence="2">The sequence shown here is derived from an EMBL/GenBank/DDBJ whole genome shotgun (WGS) entry which is preliminary data.</text>
</comment>
<reference evidence="2 3" key="1">
    <citation type="submission" date="2017-08" db="EMBL/GenBank/DDBJ databases">
        <title>Reclassification of Bisgaard taxon 37 and 44.</title>
        <authorList>
            <person name="Christensen H."/>
        </authorList>
    </citation>
    <scope>NUCLEOTIDE SEQUENCE [LARGE SCALE GENOMIC DNA]</scope>
    <source>
        <strain evidence="2 3">B96_4</strain>
    </source>
</reference>
<feature type="domain" description="NAD(P)-binding" evidence="1">
    <location>
        <begin position="6"/>
        <end position="315"/>
    </location>
</feature>
<evidence type="ECO:0000313" key="3">
    <source>
        <dbReference type="Proteomes" id="UP000266258"/>
    </source>
</evidence>
<gene>
    <name evidence="2" type="ORF">CJP74_02885</name>
</gene>
<dbReference type="Pfam" id="PF16363">
    <property type="entry name" value="GDP_Man_Dehyd"/>
    <property type="match status" value="1"/>
</dbReference>
<dbReference type="InterPro" id="IPR036291">
    <property type="entry name" value="NAD(P)-bd_dom_sf"/>
</dbReference>
<dbReference type="EMBL" id="NRJH01000022">
    <property type="protein sequence ID" value="RIY33088.1"/>
    <property type="molecule type" value="Genomic_DNA"/>
</dbReference>
<name>A0A3A1Y796_9GAMM</name>
<organism evidence="2 3">
    <name type="scientific">Psittacicella melopsittaci</name>
    <dbReference type="NCBI Taxonomy" id="2028576"/>
    <lineage>
        <taxon>Bacteria</taxon>
        <taxon>Pseudomonadati</taxon>
        <taxon>Pseudomonadota</taxon>
        <taxon>Gammaproteobacteria</taxon>
        <taxon>Pasteurellales</taxon>
        <taxon>Psittacicellaceae</taxon>
        <taxon>Psittacicella</taxon>
    </lineage>
</organism>